<dbReference type="RefSeq" id="WP_161901830.1">
    <property type="nucleotide sequence ID" value="NZ_MAEL01000034.1"/>
</dbReference>
<organism evidence="2 3">
    <name type="scientific">Candidatus Enterococcus willemsii</name>
    <dbReference type="NCBI Taxonomy" id="1857215"/>
    <lineage>
        <taxon>Bacteria</taxon>
        <taxon>Bacillati</taxon>
        <taxon>Bacillota</taxon>
        <taxon>Bacilli</taxon>
        <taxon>Lactobacillales</taxon>
        <taxon>Enterococcaceae</taxon>
        <taxon>Enterococcus</taxon>
    </lineage>
</organism>
<gene>
    <name evidence="2" type="ORF">BAU17_12725</name>
</gene>
<keyword evidence="1" id="KW-0472">Membrane</keyword>
<keyword evidence="1" id="KW-0812">Transmembrane</keyword>
<keyword evidence="3" id="KW-1185">Reference proteome</keyword>
<comment type="caution">
    <text evidence="2">The sequence shown here is derived from an EMBL/GenBank/DDBJ whole genome shotgun (WGS) entry which is preliminary data.</text>
</comment>
<feature type="transmembrane region" description="Helical" evidence="1">
    <location>
        <begin position="280"/>
        <end position="298"/>
    </location>
</feature>
<keyword evidence="1" id="KW-1133">Transmembrane helix</keyword>
<dbReference type="EMBL" id="MAEL01000034">
    <property type="protein sequence ID" value="KAF1304275.1"/>
    <property type="molecule type" value="Genomic_DNA"/>
</dbReference>
<sequence>MSQKFMESLQTIADGVRLSFDEQSGILYGMKNGYTLSLESVDESFVFGLQFSLKQGTELPDAELLKQLVKESKIITNCSVNGYQVRYDLKTGRNAEKSAMNLEEVLELITRFLQDHHFVNCCADCGAEEVSVYAIGGAPIICCEECFKKYSTTIVENQTAQQQKKENIVAGIVGAILGSLIGVAAIVILGQLGYVAVISGLILAICTLKGYELLGGKLGNIGIVVSCLLMIAMVYFGSRLDWALTISKVYEWDLVSSFQFFPDLLKEGYIDSSPYYTDLGLLYVFTAIGAVPTIIGMVKERKATIESYKLG</sequence>
<accession>A0ABQ6Z0B3</accession>
<protein>
    <submittedName>
        <fullName evidence="2">Uncharacterized protein</fullName>
    </submittedName>
</protein>
<feature type="transmembrane region" description="Helical" evidence="1">
    <location>
        <begin position="218"/>
        <end position="237"/>
    </location>
</feature>
<dbReference type="Proteomes" id="UP000782705">
    <property type="component" value="Unassembled WGS sequence"/>
</dbReference>
<evidence type="ECO:0000313" key="3">
    <source>
        <dbReference type="Proteomes" id="UP000782705"/>
    </source>
</evidence>
<proteinExistence type="predicted"/>
<evidence type="ECO:0000313" key="2">
    <source>
        <dbReference type="EMBL" id="KAF1304275.1"/>
    </source>
</evidence>
<evidence type="ECO:0000256" key="1">
    <source>
        <dbReference type="SAM" id="Phobius"/>
    </source>
</evidence>
<reference evidence="2 3" key="1">
    <citation type="submission" date="2016-06" db="EMBL/GenBank/DDBJ databases">
        <title>Four novel species of enterococci isolated from chicken manure.</title>
        <authorList>
            <person name="Van Tyne D."/>
        </authorList>
    </citation>
    <scope>NUCLEOTIDE SEQUENCE [LARGE SCALE GENOMIC DNA]</scope>
    <source>
        <strain evidence="2 3">CU12B</strain>
    </source>
</reference>
<feature type="transmembrane region" description="Helical" evidence="1">
    <location>
        <begin position="168"/>
        <end position="188"/>
    </location>
</feature>
<feature type="transmembrane region" description="Helical" evidence="1">
    <location>
        <begin position="194"/>
        <end position="211"/>
    </location>
</feature>
<name>A0ABQ6Z0B3_9ENTE</name>